<dbReference type="Proteomes" id="UP000023152">
    <property type="component" value="Unassembled WGS sequence"/>
</dbReference>
<keyword evidence="4 7" id="KW-0418">Kinase</keyword>
<evidence type="ECO:0000256" key="3">
    <source>
        <dbReference type="ARBA" id="ARBA00022741"/>
    </source>
</evidence>
<evidence type="ECO:0000259" key="6">
    <source>
        <dbReference type="PROSITE" id="PS51285"/>
    </source>
</evidence>
<feature type="domain" description="AGC-kinase C-terminal" evidence="6">
    <location>
        <begin position="68"/>
        <end position="113"/>
    </location>
</feature>
<evidence type="ECO:0000313" key="8">
    <source>
        <dbReference type="Proteomes" id="UP000023152"/>
    </source>
</evidence>
<keyword evidence="5" id="KW-0067">ATP-binding</keyword>
<name>X6P9F6_RETFI</name>
<dbReference type="OMA" id="IPRCING"/>
<organism evidence="7 8">
    <name type="scientific">Reticulomyxa filosa</name>
    <dbReference type="NCBI Taxonomy" id="46433"/>
    <lineage>
        <taxon>Eukaryota</taxon>
        <taxon>Sar</taxon>
        <taxon>Rhizaria</taxon>
        <taxon>Retaria</taxon>
        <taxon>Foraminifera</taxon>
        <taxon>Monothalamids</taxon>
        <taxon>Reticulomyxidae</taxon>
        <taxon>Reticulomyxa</taxon>
    </lineage>
</organism>
<dbReference type="GO" id="GO:0005524">
    <property type="term" value="F:ATP binding"/>
    <property type="evidence" value="ECO:0007669"/>
    <property type="project" value="UniProtKB-KW"/>
</dbReference>
<dbReference type="PROSITE" id="PS51285">
    <property type="entry name" value="AGC_KINASE_CTER"/>
    <property type="match status" value="1"/>
</dbReference>
<evidence type="ECO:0000256" key="1">
    <source>
        <dbReference type="ARBA" id="ARBA00022527"/>
    </source>
</evidence>
<dbReference type="InterPro" id="IPR000961">
    <property type="entry name" value="AGC-kinase_C"/>
</dbReference>
<evidence type="ECO:0000256" key="2">
    <source>
        <dbReference type="ARBA" id="ARBA00022679"/>
    </source>
</evidence>
<dbReference type="Gene3D" id="3.30.200.20">
    <property type="entry name" value="Phosphorylase Kinase, domain 1"/>
    <property type="match status" value="1"/>
</dbReference>
<dbReference type="AlphaFoldDB" id="X6P9F6"/>
<keyword evidence="8" id="KW-1185">Reference proteome</keyword>
<accession>X6P9F6</accession>
<dbReference type="SUPFAM" id="SSF56112">
    <property type="entry name" value="Protein kinase-like (PK-like)"/>
    <property type="match status" value="1"/>
</dbReference>
<gene>
    <name evidence="7" type="ORF">RFI_02279</name>
</gene>
<dbReference type="GO" id="GO:0004674">
    <property type="term" value="F:protein serine/threonine kinase activity"/>
    <property type="evidence" value="ECO:0007669"/>
    <property type="project" value="UniProtKB-KW"/>
</dbReference>
<evidence type="ECO:0000256" key="5">
    <source>
        <dbReference type="ARBA" id="ARBA00022840"/>
    </source>
</evidence>
<protein>
    <submittedName>
        <fullName evidence="7">Serine/threonine-protein kinase PRKX</fullName>
    </submittedName>
</protein>
<comment type="caution">
    <text evidence="7">The sequence shown here is derived from an EMBL/GenBank/DDBJ whole genome shotgun (WGS) entry which is preliminary data.</text>
</comment>
<sequence>MLASYPPFVDDDPMKTYAKIMLGKVKYPRHFTPNAIEIIRGLLVAKPTKRLGIVHGGVSKIHHQAWFENFDWDALFEGSIPAPIIPKISSDEDRSNFETGIYTEVLFIFFAFF</sequence>
<keyword evidence="1" id="KW-0723">Serine/threonine-protein kinase</keyword>
<reference evidence="7 8" key="1">
    <citation type="journal article" date="2013" name="Curr. Biol.">
        <title>The Genome of the Foraminiferan Reticulomyxa filosa.</title>
        <authorList>
            <person name="Glockner G."/>
            <person name="Hulsmann N."/>
            <person name="Schleicher M."/>
            <person name="Noegel A.A."/>
            <person name="Eichinger L."/>
            <person name="Gallinger C."/>
            <person name="Pawlowski J."/>
            <person name="Sierra R."/>
            <person name="Euteneuer U."/>
            <person name="Pillet L."/>
            <person name="Moustafa A."/>
            <person name="Platzer M."/>
            <person name="Groth M."/>
            <person name="Szafranski K."/>
            <person name="Schliwa M."/>
        </authorList>
    </citation>
    <scope>NUCLEOTIDE SEQUENCE [LARGE SCALE GENOMIC DNA]</scope>
</reference>
<keyword evidence="3" id="KW-0547">Nucleotide-binding</keyword>
<dbReference type="PANTHER" id="PTHR24353">
    <property type="entry name" value="CYCLIC NUCLEOTIDE-DEPENDENT PROTEIN KINASE"/>
    <property type="match status" value="1"/>
</dbReference>
<dbReference type="Gene3D" id="1.10.510.10">
    <property type="entry name" value="Transferase(Phosphotransferase) domain 1"/>
    <property type="match status" value="1"/>
</dbReference>
<dbReference type="InterPro" id="IPR011009">
    <property type="entry name" value="Kinase-like_dom_sf"/>
</dbReference>
<evidence type="ECO:0000256" key="4">
    <source>
        <dbReference type="ARBA" id="ARBA00022777"/>
    </source>
</evidence>
<dbReference type="EMBL" id="ASPP01002266">
    <property type="protein sequence ID" value="ETO34806.1"/>
    <property type="molecule type" value="Genomic_DNA"/>
</dbReference>
<dbReference type="OrthoDB" id="63267at2759"/>
<proteinExistence type="predicted"/>
<evidence type="ECO:0000313" key="7">
    <source>
        <dbReference type="EMBL" id="ETO34806.1"/>
    </source>
</evidence>
<keyword evidence="2" id="KW-0808">Transferase</keyword>